<name>A0ABQ5IP06_9ASTR</name>
<keyword evidence="3" id="KW-1185">Reference proteome</keyword>
<dbReference type="SUPFAM" id="SSF56672">
    <property type="entry name" value="DNA/RNA polymerases"/>
    <property type="match status" value="1"/>
</dbReference>
<dbReference type="EMBL" id="BQNB010020933">
    <property type="protein sequence ID" value="GJU01112.1"/>
    <property type="molecule type" value="Genomic_DNA"/>
</dbReference>
<comment type="caution">
    <text evidence="2">The sequence shown here is derived from an EMBL/GenBank/DDBJ whole genome shotgun (WGS) entry which is preliminary data.</text>
</comment>
<organism evidence="2 3">
    <name type="scientific">Tanacetum coccineum</name>
    <dbReference type="NCBI Taxonomy" id="301880"/>
    <lineage>
        <taxon>Eukaryota</taxon>
        <taxon>Viridiplantae</taxon>
        <taxon>Streptophyta</taxon>
        <taxon>Embryophyta</taxon>
        <taxon>Tracheophyta</taxon>
        <taxon>Spermatophyta</taxon>
        <taxon>Magnoliopsida</taxon>
        <taxon>eudicotyledons</taxon>
        <taxon>Gunneridae</taxon>
        <taxon>Pentapetalae</taxon>
        <taxon>asterids</taxon>
        <taxon>campanulids</taxon>
        <taxon>Asterales</taxon>
        <taxon>Asteraceae</taxon>
        <taxon>Asteroideae</taxon>
        <taxon>Anthemideae</taxon>
        <taxon>Anthemidinae</taxon>
        <taxon>Tanacetum</taxon>
    </lineage>
</organism>
<evidence type="ECO:0000313" key="3">
    <source>
        <dbReference type="Proteomes" id="UP001151760"/>
    </source>
</evidence>
<feature type="domain" description="Reverse transcriptase Ty1/copia-type" evidence="1">
    <location>
        <begin position="8"/>
        <end position="122"/>
    </location>
</feature>
<proteinExistence type="predicted"/>
<dbReference type="Pfam" id="PF07727">
    <property type="entry name" value="RVT_2"/>
    <property type="match status" value="1"/>
</dbReference>
<dbReference type="Proteomes" id="UP001151760">
    <property type="component" value="Unassembled WGS sequence"/>
</dbReference>
<gene>
    <name evidence="2" type="ORF">Tco_1111450</name>
</gene>
<accession>A0ABQ5IP06</accession>
<evidence type="ECO:0000259" key="1">
    <source>
        <dbReference type="Pfam" id="PF07727"/>
    </source>
</evidence>
<reference evidence="2" key="2">
    <citation type="submission" date="2022-01" db="EMBL/GenBank/DDBJ databases">
        <authorList>
            <person name="Yamashiro T."/>
            <person name="Shiraishi A."/>
            <person name="Satake H."/>
            <person name="Nakayama K."/>
        </authorList>
    </citation>
    <scope>NUCLEOTIDE SEQUENCE</scope>
</reference>
<protein>
    <submittedName>
        <fullName evidence="2">Retrotransposon protein, putative, ty1-copia subclass</fullName>
    </submittedName>
</protein>
<evidence type="ECO:0000313" key="2">
    <source>
        <dbReference type="EMBL" id="GJU01112.1"/>
    </source>
</evidence>
<dbReference type="InterPro" id="IPR013103">
    <property type="entry name" value="RVT_2"/>
</dbReference>
<dbReference type="InterPro" id="IPR043502">
    <property type="entry name" value="DNA/RNA_pol_sf"/>
</dbReference>
<reference evidence="2" key="1">
    <citation type="journal article" date="2022" name="Int. J. Mol. Sci.">
        <title>Draft Genome of Tanacetum Coccineum: Genomic Comparison of Closely Related Tanacetum-Family Plants.</title>
        <authorList>
            <person name="Yamashiro T."/>
            <person name="Shiraishi A."/>
            <person name="Nakayama K."/>
            <person name="Satake H."/>
        </authorList>
    </citation>
    <scope>NUCLEOTIDE SEQUENCE</scope>
</reference>
<sequence length="230" mass="26632">MKGDGAIDKYKERLVIKGFRQRECLDYFDTYSLVTRITSIRMILAIAALRNLEVHQMDVKTAFLNGDLKEEIYMNQPEGFIAPGQEGKVCRLVKSLYGLKQAPKQWHQKFDHTMLESGFKINKCDNNDKMIKSTKDMLKSKFDMKDMGLADVILRIKIIRNQNGLVTRPDLAYDVSRLSRNTSNPSKAHWKAMTRVNTFFIDMEVSSPALEEFDLGSLETKHYDYNIKDF</sequence>